<keyword evidence="3" id="KW-1185">Reference proteome</keyword>
<keyword evidence="1" id="KW-0472">Membrane</keyword>
<organism evidence="2 3">
    <name type="scientific">Actinomycetospora atypica</name>
    <dbReference type="NCBI Taxonomy" id="1290095"/>
    <lineage>
        <taxon>Bacteria</taxon>
        <taxon>Bacillati</taxon>
        <taxon>Actinomycetota</taxon>
        <taxon>Actinomycetes</taxon>
        <taxon>Pseudonocardiales</taxon>
        <taxon>Pseudonocardiaceae</taxon>
        <taxon>Actinomycetospora</taxon>
    </lineage>
</organism>
<dbReference type="EMBL" id="JBHSIV010000027">
    <property type="protein sequence ID" value="MFC5064839.1"/>
    <property type="molecule type" value="Genomic_DNA"/>
</dbReference>
<evidence type="ECO:0000313" key="3">
    <source>
        <dbReference type="Proteomes" id="UP001595947"/>
    </source>
</evidence>
<reference evidence="3" key="1">
    <citation type="journal article" date="2019" name="Int. J. Syst. Evol. Microbiol.">
        <title>The Global Catalogue of Microorganisms (GCM) 10K type strain sequencing project: providing services to taxonomists for standard genome sequencing and annotation.</title>
        <authorList>
            <consortium name="The Broad Institute Genomics Platform"/>
            <consortium name="The Broad Institute Genome Sequencing Center for Infectious Disease"/>
            <person name="Wu L."/>
            <person name="Ma J."/>
        </authorList>
    </citation>
    <scope>NUCLEOTIDE SEQUENCE [LARGE SCALE GENOMIC DNA]</scope>
    <source>
        <strain evidence="3">CGMCC 4.7093</strain>
    </source>
</reference>
<keyword evidence="1" id="KW-1133">Transmembrane helix</keyword>
<proteinExistence type="predicted"/>
<gene>
    <name evidence="2" type="ORF">ACFPBZ_21630</name>
</gene>
<protein>
    <submittedName>
        <fullName evidence="2">Uncharacterized protein</fullName>
    </submittedName>
</protein>
<evidence type="ECO:0000256" key="1">
    <source>
        <dbReference type="SAM" id="Phobius"/>
    </source>
</evidence>
<dbReference type="Proteomes" id="UP001595947">
    <property type="component" value="Unassembled WGS sequence"/>
</dbReference>
<comment type="caution">
    <text evidence="2">The sequence shown here is derived from an EMBL/GenBank/DDBJ whole genome shotgun (WGS) entry which is preliminary data.</text>
</comment>
<dbReference type="RefSeq" id="WP_378038182.1">
    <property type="nucleotide sequence ID" value="NZ_JBHSIV010000027.1"/>
</dbReference>
<evidence type="ECO:0000313" key="2">
    <source>
        <dbReference type="EMBL" id="MFC5064839.1"/>
    </source>
</evidence>
<accession>A0ABV9YRR0</accession>
<sequence>MVVERRVRAEFLGDPANLVLGAGAADHPGPAQPTDLYRERADTTGGRRYEQGLAGLEVGDDGQPDPGGQAGVAQRGESVLTRQVVHHVEAPATMLKTLSAMPAVNWSSKPSPAPTWPAKVLRAKNGIIRQAQKPPAKRVRRQAPWVNRSLNRALSVRPCGCGWTAAAPDASPTPSLLEACGTEAVVLGLAAVLFLGFLLTWVWAPETRGLSLHEASGQAVGRQAARTASASGRP</sequence>
<name>A0ABV9YRR0_9PSEU</name>
<keyword evidence="1" id="KW-0812">Transmembrane</keyword>
<feature type="transmembrane region" description="Helical" evidence="1">
    <location>
        <begin position="184"/>
        <end position="204"/>
    </location>
</feature>